<proteinExistence type="predicted"/>
<dbReference type="AlphaFoldDB" id="A0A8S3Z963"/>
<evidence type="ECO:0000256" key="1">
    <source>
        <dbReference type="SAM" id="MobiDB-lite"/>
    </source>
</evidence>
<sequence>MRPSSAFVSTQTPSEQVQSLLSETDDSGDSSHDVFCEMDVLCKVGDNYQWRETARLVPED</sequence>
<reference evidence="2" key="1">
    <citation type="submission" date="2021-04" db="EMBL/GenBank/DDBJ databases">
        <authorList>
            <consortium name="Molecular Ecology Group"/>
        </authorList>
    </citation>
    <scope>NUCLEOTIDE SEQUENCE</scope>
</reference>
<protein>
    <submittedName>
        <fullName evidence="2">Uncharacterized protein</fullName>
    </submittedName>
</protein>
<dbReference type="Proteomes" id="UP000678393">
    <property type="component" value="Unassembled WGS sequence"/>
</dbReference>
<accession>A0A8S3Z963</accession>
<evidence type="ECO:0000313" key="3">
    <source>
        <dbReference type="Proteomes" id="UP000678393"/>
    </source>
</evidence>
<keyword evidence="3" id="KW-1185">Reference proteome</keyword>
<feature type="region of interest" description="Disordered" evidence="1">
    <location>
        <begin position="1"/>
        <end position="30"/>
    </location>
</feature>
<gene>
    <name evidence="2" type="ORF">CUNI_LOCUS9180</name>
</gene>
<dbReference type="EMBL" id="CAJHNH020001570">
    <property type="protein sequence ID" value="CAG5123622.1"/>
    <property type="molecule type" value="Genomic_DNA"/>
</dbReference>
<evidence type="ECO:0000313" key="2">
    <source>
        <dbReference type="EMBL" id="CAG5123622.1"/>
    </source>
</evidence>
<feature type="non-terminal residue" evidence="2">
    <location>
        <position position="1"/>
    </location>
</feature>
<comment type="caution">
    <text evidence="2">The sequence shown here is derived from an EMBL/GenBank/DDBJ whole genome shotgun (WGS) entry which is preliminary data.</text>
</comment>
<dbReference type="OrthoDB" id="1735926at2759"/>
<name>A0A8S3Z963_9EUPU</name>
<feature type="compositionally biased region" description="Polar residues" evidence="1">
    <location>
        <begin position="1"/>
        <end position="22"/>
    </location>
</feature>
<feature type="non-terminal residue" evidence="2">
    <location>
        <position position="60"/>
    </location>
</feature>
<organism evidence="2 3">
    <name type="scientific">Candidula unifasciata</name>
    <dbReference type="NCBI Taxonomy" id="100452"/>
    <lineage>
        <taxon>Eukaryota</taxon>
        <taxon>Metazoa</taxon>
        <taxon>Spiralia</taxon>
        <taxon>Lophotrochozoa</taxon>
        <taxon>Mollusca</taxon>
        <taxon>Gastropoda</taxon>
        <taxon>Heterobranchia</taxon>
        <taxon>Euthyneura</taxon>
        <taxon>Panpulmonata</taxon>
        <taxon>Eupulmonata</taxon>
        <taxon>Stylommatophora</taxon>
        <taxon>Helicina</taxon>
        <taxon>Helicoidea</taxon>
        <taxon>Geomitridae</taxon>
        <taxon>Candidula</taxon>
    </lineage>
</organism>